<protein>
    <submittedName>
        <fullName evidence="5">Lipoprotein LpqH</fullName>
    </submittedName>
</protein>
<dbReference type="AlphaFoldDB" id="A0A9D1UQD2"/>
<feature type="region of interest" description="Disordered" evidence="3">
    <location>
        <begin position="94"/>
        <end position="116"/>
    </location>
</feature>
<feature type="chain" id="PRO_5039511246" evidence="4">
    <location>
        <begin position="22"/>
        <end position="184"/>
    </location>
</feature>
<keyword evidence="2" id="KW-0472">Membrane</keyword>
<dbReference type="PROSITE" id="PS51257">
    <property type="entry name" value="PROKAR_LIPOPROTEIN"/>
    <property type="match status" value="1"/>
</dbReference>
<evidence type="ECO:0000313" key="5">
    <source>
        <dbReference type="EMBL" id="HIW94890.1"/>
    </source>
</evidence>
<dbReference type="InterPro" id="IPR008691">
    <property type="entry name" value="LpqH"/>
</dbReference>
<gene>
    <name evidence="5" type="ORF">H9867_00140</name>
</gene>
<reference evidence="5" key="1">
    <citation type="journal article" date="2021" name="PeerJ">
        <title>Extensive microbial diversity within the chicken gut microbiome revealed by metagenomics and culture.</title>
        <authorList>
            <person name="Gilroy R."/>
            <person name="Ravi A."/>
            <person name="Getino M."/>
            <person name="Pursley I."/>
            <person name="Horton D.L."/>
            <person name="Alikhan N.F."/>
            <person name="Baker D."/>
            <person name="Gharbi K."/>
            <person name="Hall N."/>
            <person name="Watson M."/>
            <person name="Adriaenssens E.M."/>
            <person name="Foster-Nyarko E."/>
            <person name="Jarju S."/>
            <person name="Secka A."/>
            <person name="Antonio M."/>
            <person name="Oren A."/>
            <person name="Chaudhuri R.R."/>
            <person name="La Ragione R."/>
            <person name="Hildebrand F."/>
            <person name="Pallen M.J."/>
        </authorList>
    </citation>
    <scope>NUCLEOTIDE SEQUENCE</scope>
    <source>
        <strain evidence="5">4376</strain>
    </source>
</reference>
<dbReference type="GO" id="GO:0016020">
    <property type="term" value="C:membrane"/>
    <property type="evidence" value="ECO:0007669"/>
    <property type="project" value="InterPro"/>
</dbReference>
<evidence type="ECO:0000256" key="3">
    <source>
        <dbReference type="SAM" id="MobiDB-lite"/>
    </source>
</evidence>
<evidence type="ECO:0000313" key="6">
    <source>
        <dbReference type="Proteomes" id="UP000824189"/>
    </source>
</evidence>
<dbReference type="Proteomes" id="UP000824189">
    <property type="component" value="Unassembled WGS sequence"/>
</dbReference>
<reference evidence="5" key="2">
    <citation type="submission" date="2021-04" db="EMBL/GenBank/DDBJ databases">
        <authorList>
            <person name="Gilroy R."/>
        </authorList>
    </citation>
    <scope>NUCLEOTIDE SEQUENCE</scope>
    <source>
        <strain evidence="5">4376</strain>
    </source>
</reference>
<keyword evidence="1" id="KW-1003">Cell membrane</keyword>
<evidence type="ECO:0000256" key="1">
    <source>
        <dbReference type="ARBA" id="ARBA00022475"/>
    </source>
</evidence>
<sequence length="184" mass="19565">MKMKRNMTKTAAVAVAVPALALGLAACSDDSSNEAVTVTETAAPETSAEATENSTEETAAKTSEESAATTDDRETPIIELDGKEIDASAFTPVRCEHGEDGGRPEIAYDAGQDDSENELDLEIITEPLGLDDFDLEHGGKDYEMDDTQKASATVEKQGEAYVITGIAQEDDSDRTVKVKITARC</sequence>
<feature type="compositionally biased region" description="Basic and acidic residues" evidence="3">
    <location>
        <begin position="94"/>
        <end position="103"/>
    </location>
</feature>
<proteinExistence type="predicted"/>
<organism evidence="5 6">
    <name type="scientific">Candidatus Corynebacterium gallistercoris</name>
    <dbReference type="NCBI Taxonomy" id="2838530"/>
    <lineage>
        <taxon>Bacteria</taxon>
        <taxon>Bacillati</taxon>
        <taxon>Actinomycetota</taxon>
        <taxon>Actinomycetes</taxon>
        <taxon>Mycobacteriales</taxon>
        <taxon>Corynebacteriaceae</taxon>
        <taxon>Corynebacterium</taxon>
    </lineage>
</organism>
<accession>A0A9D1UQD2</accession>
<keyword evidence="5" id="KW-0449">Lipoprotein</keyword>
<feature type="region of interest" description="Disordered" evidence="3">
    <location>
        <begin position="28"/>
        <end position="79"/>
    </location>
</feature>
<dbReference type="Pfam" id="PF05481">
    <property type="entry name" value="Myco_19_kDa"/>
    <property type="match status" value="1"/>
</dbReference>
<evidence type="ECO:0000256" key="2">
    <source>
        <dbReference type="ARBA" id="ARBA00023136"/>
    </source>
</evidence>
<keyword evidence="4" id="KW-0732">Signal</keyword>
<feature type="signal peptide" evidence="4">
    <location>
        <begin position="1"/>
        <end position="21"/>
    </location>
</feature>
<name>A0A9D1UQD2_9CORY</name>
<comment type="caution">
    <text evidence="5">The sequence shown here is derived from an EMBL/GenBank/DDBJ whole genome shotgun (WGS) entry which is preliminary data.</text>
</comment>
<dbReference type="EMBL" id="DXFZ01000003">
    <property type="protein sequence ID" value="HIW94890.1"/>
    <property type="molecule type" value="Genomic_DNA"/>
</dbReference>
<evidence type="ECO:0000256" key="4">
    <source>
        <dbReference type="SAM" id="SignalP"/>
    </source>
</evidence>
<feature type="compositionally biased region" description="Low complexity" evidence="3">
    <location>
        <begin position="33"/>
        <end position="57"/>
    </location>
</feature>
<feature type="compositionally biased region" description="Basic and acidic residues" evidence="3">
    <location>
        <begin position="58"/>
        <end position="79"/>
    </location>
</feature>